<dbReference type="AlphaFoldDB" id="A0A1R3RFC6"/>
<evidence type="ECO:0000313" key="8">
    <source>
        <dbReference type="EMBL" id="OOF93174.1"/>
    </source>
</evidence>
<evidence type="ECO:0000256" key="5">
    <source>
        <dbReference type="ARBA" id="ARBA00038359"/>
    </source>
</evidence>
<evidence type="ECO:0000313" key="9">
    <source>
        <dbReference type="Proteomes" id="UP000188318"/>
    </source>
</evidence>
<keyword evidence="3 6" id="KW-1133">Transmembrane helix</keyword>
<feature type="transmembrane region" description="Helical" evidence="6">
    <location>
        <begin position="123"/>
        <end position="144"/>
    </location>
</feature>
<dbReference type="Pfam" id="PF20684">
    <property type="entry name" value="Fung_rhodopsin"/>
    <property type="match status" value="1"/>
</dbReference>
<feature type="transmembrane region" description="Helical" evidence="6">
    <location>
        <begin position="164"/>
        <end position="189"/>
    </location>
</feature>
<organism evidence="8 9">
    <name type="scientific">Aspergillus carbonarius (strain ITEM 5010)</name>
    <dbReference type="NCBI Taxonomy" id="602072"/>
    <lineage>
        <taxon>Eukaryota</taxon>
        <taxon>Fungi</taxon>
        <taxon>Dikarya</taxon>
        <taxon>Ascomycota</taxon>
        <taxon>Pezizomycotina</taxon>
        <taxon>Eurotiomycetes</taxon>
        <taxon>Eurotiomycetidae</taxon>
        <taxon>Eurotiales</taxon>
        <taxon>Aspergillaceae</taxon>
        <taxon>Aspergillus</taxon>
        <taxon>Aspergillus subgen. Circumdati</taxon>
    </lineage>
</organism>
<name>A0A1R3RFC6_ASPC5</name>
<feature type="transmembrane region" description="Helical" evidence="6">
    <location>
        <begin position="238"/>
        <end position="262"/>
    </location>
</feature>
<evidence type="ECO:0000256" key="4">
    <source>
        <dbReference type="ARBA" id="ARBA00023136"/>
    </source>
</evidence>
<comment type="similarity">
    <text evidence="5">Belongs to the SAT4 family.</text>
</comment>
<feature type="transmembrane region" description="Helical" evidence="6">
    <location>
        <begin position="45"/>
        <end position="62"/>
    </location>
</feature>
<keyword evidence="2 6" id="KW-0812">Transmembrane</keyword>
<keyword evidence="4 6" id="KW-0472">Membrane</keyword>
<dbReference type="OrthoDB" id="444631at2759"/>
<feature type="transmembrane region" description="Helical" evidence="6">
    <location>
        <begin position="12"/>
        <end position="33"/>
    </location>
</feature>
<dbReference type="GO" id="GO:0016020">
    <property type="term" value="C:membrane"/>
    <property type="evidence" value="ECO:0007669"/>
    <property type="project" value="UniProtKB-SubCell"/>
</dbReference>
<reference evidence="9" key="1">
    <citation type="journal article" date="2017" name="Genome Biol.">
        <title>Comparative genomics reveals high biological diversity and specific adaptations in the industrially and medically important fungal genus Aspergillus.</title>
        <authorList>
            <person name="de Vries R.P."/>
            <person name="Riley R."/>
            <person name="Wiebenga A."/>
            <person name="Aguilar-Osorio G."/>
            <person name="Amillis S."/>
            <person name="Uchima C.A."/>
            <person name="Anderluh G."/>
            <person name="Asadollahi M."/>
            <person name="Askin M."/>
            <person name="Barry K."/>
            <person name="Battaglia E."/>
            <person name="Bayram O."/>
            <person name="Benocci T."/>
            <person name="Braus-Stromeyer S.A."/>
            <person name="Caldana C."/>
            <person name="Canovas D."/>
            <person name="Cerqueira G.C."/>
            <person name="Chen F."/>
            <person name="Chen W."/>
            <person name="Choi C."/>
            <person name="Clum A."/>
            <person name="Dos Santos R.A."/>
            <person name="Damasio A.R."/>
            <person name="Diallinas G."/>
            <person name="Emri T."/>
            <person name="Fekete E."/>
            <person name="Flipphi M."/>
            <person name="Freyberg S."/>
            <person name="Gallo A."/>
            <person name="Gournas C."/>
            <person name="Habgood R."/>
            <person name="Hainaut M."/>
            <person name="Harispe M.L."/>
            <person name="Henrissat B."/>
            <person name="Hilden K.S."/>
            <person name="Hope R."/>
            <person name="Hossain A."/>
            <person name="Karabika E."/>
            <person name="Karaffa L."/>
            <person name="Karanyi Z."/>
            <person name="Krasevec N."/>
            <person name="Kuo A."/>
            <person name="Kusch H."/>
            <person name="LaButti K."/>
            <person name="Lagendijk E.L."/>
            <person name="Lapidus A."/>
            <person name="Levasseur A."/>
            <person name="Lindquist E."/>
            <person name="Lipzen A."/>
            <person name="Logrieco A.F."/>
            <person name="MacCabe A."/>
            <person name="Maekelae M.R."/>
            <person name="Malavazi I."/>
            <person name="Melin P."/>
            <person name="Meyer V."/>
            <person name="Mielnichuk N."/>
            <person name="Miskei M."/>
            <person name="Molnar A.P."/>
            <person name="Mule G."/>
            <person name="Ngan C.Y."/>
            <person name="Orejas M."/>
            <person name="Orosz E."/>
            <person name="Ouedraogo J.P."/>
            <person name="Overkamp K.M."/>
            <person name="Park H.-S."/>
            <person name="Perrone G."/>
            <person name="Piumi F."/>
            <person name="Punt P.J."/>
            <person name="Ram A.F."/>
            <person name="Ramon A."/>
            <person name="Rauscher S."/>
            <person name="Record E."/>
            <person name="Riano-Pachon D.M."/>
            <person name="Robert V."/>
            <person name="Roehrig J."/>
            <person name="Ruller R."/>
            <person name="Salamov A."/>
            <person name="Salih N.S."/>
            <person name="Samson R.A."/>
            <person name="Sandor E."/>
            <person name="Sanguinetti M."/>
            <person name="Schuetze T."/>
            <person name="Sepcic K."/>
            <person name="Shelest E."/>
            <person name="Sherlock G."/>
            <person name="Sophianopoulou V."/>
            <person name="Squina F.M."/>
            <person name="Sun H."/>
            <person name="Susca A."/>
            <person name="Todd R.B."/>
            <person name="Tsang A."/>
            <person name="Unkles S.E."/>
            <person name="van de Wiele N."/>
            <person name="van Rossen-Uffink D."/>
            <person name="Oliveira J.V."/>
            <person name="Vesth T.C."/>
            <person name="Visser J."/>
            <person name="Yu J.-H."/>
            <person name="Zhou M."/>
            <person name="Andersen M.R."/>
            <person name="Archer D.B."/>
            <person name="Baker S.E."/>
            <person name="Benoit I."/>
            <person name="Brakhage A.A."/>
            <person name="Braus G.H."/>
            <person name="Fischer R."/>
            <person name="Frisvad J.C."/>
            <person name="Goldman G.H."/>
            <person name="Houbraken J."/>
            <person name="Oakley B."/>
            <person name="Pocsi I."/>
            <person name="Scazzocchio C."/>
            <person name="Seiboth B."/>
            <person name="vanKuyk P.A."/>
            <person name="Wortman J."/>
            <person name="Dyer P.S."/>
            <person name="Grigoriev I.V."/>
        </authorList>
    </citation>
    <scope>NUCLEOTIDE SEQUENCE [LARGE SCALE GENOMIC DNA]</scope>
    <source>
        <strain evidence="9">ITEM 5010</strain>
    </source>
</reference>
<gene>
    <name evidence="8" type="ORF">ASPCADRAFT_398789</name>
</gene>
<feature type="domain" description="Rhodopsin" evidence="7">
    <location>
        <begin position="30"/>
        <end position="263"/>
    </location>
</feature>
<evidence type="ECO:0000256" key="2">
    <source>
        <dbReference type="ARBA" id="ARBA00022692"/>
    </source>
</evidence>
<feature type="transmembrane region" description="Helical" evidence="6">
    <location>
        <begin position="201"/>
        <end position="226"/>
    </location>
</feature>
<evidence type="ECO:0000259" key="7">
    <source>
        <dbReference type="Pfam" id="PF20684"/>
    </source>
</evidence>
<comment type="subcellular location">
    <subcellularLocation>
        <location evidence="1">Membrane</location>
        <topology evidence="1">Multi-pass membrane protein</topology>
    </subcellularLocation>
</comment>
<dbReference type="InterPro" id="IPR052337">
    <property type="entry name" value="SAT4-like"/>
</dbReference>
<dbReference type="EMBL" id="KV907505">
    <property type="protein sequence ID" value="OOF93174.1"/>
    <property type="molecule type" value="Genomic_DNA"/>
</dbReference>
<proteinExistence type="inferred from homology"/>
<evidence type="ECO:0000256" key="3">
    <source>
        <dbReference type="ARBA" id="ARBA00022989"/>
    </source>
</evidence>
<dbReference type="InterPro" id="IPR049326">
    <property type="entry name" value="Rhodopsin_dom_fungi"/>
</dbReference>
<sequence>MERAHEDQGPTLTVINTVFVVLATFAVIGRLCARRLRHLMLGPDDWIICFSLAFNWAMYGLFAGCRKNGLGRHIDGVPSASVAKIAELLYVFQIFYTLGLASVKLSLLFLYRRVFKRSNFLRLVYAMMGLIVVFGIVMTFMAIFNCTPVNAFWTRQGRCFNFASFALGYAVVNIVTDLAIWLMPIPIIWKIQMPLQQKIALSLIFALGLFDCGAAVARLFLSMLVLNKTDITWCYAPGFMWSVIEVSTGIVCTCLPTMRVILEAVFRSKIAKALGLSSGHDSGHRSSDTAWPRSINYNELGDPGRKKGPNHINRNFPELQDPEWDADSQRGITVYREINVELQPLRAQLSSRSA</sequence>
<feature type="transmembrane region" description="Helical" evidence="6">
    <location>
        <begin position="88"/>
        <end position="111"/>
    </location>
</feature>
<dbReference type="OMA" id="KGYMWSI"/>
<evidence type="ECO:0000256" key="6">
    <source>
        <dbReference type="SAM" id="Phobius"/>
    </source>
</evidence>
<accession>A0A1R3RFC6</accession>
<dbReference type="PANTHER" id="PTHR33048:SF47">
    <property type="entry name" value="INTEGRAL MEMBRANE PROTEIN-RELATED"/>
    <property type="match status" value="1"/>
</dbReference>
<evidence type="ECO:0000256" key="1">
    <source>
        <dbReference type="ARBA" id="ARBA00004141"/>
    </source>
</evidence>
<dbReference type="PANTHER" id="PTHR33048">
    <property type="entry name" value="PTH11-LIKE INTEGRAL MEMBRANE PROTEIN (AFU_ORTHOLOGUE AFUA_5G11245)"/>
    <property type="match status" value="1"/>
</dbReference>
<protein>
    <recommendedName>
        <fullName evidence="7">Rhodopsin domain-containing protein</fullName>
    </recommendedName>
</protein>
<dbReference type="Proteomes" id="UP000188318">
    <property type="component" value="Unassembled WGS sequence"/>
</dbReference>
<keyword evidence="9" id="KW-1185">Reference proteome</keyword>
<dbReference type="VEuPathDB" id="FungiDB:ASPCADRAFT_398789"/>